<sequence length="72" mass="8446">MGEIVWQLPVNQNRGFEKEVHHKAKYHAFKNSISLCRKYGQDTDYFETGIDELELMLNKDLACKKCLKELQA</sequence>
<dbReference type="OrthoDB" id="9925962at2"/>
<accession>A0A3T0HV48</accession>
<name>A0A3T0HV48_9BACI</name>
<reference evidence="1 2" key="1">
    <citation type="submission" date="2017-07" db="EMBL/GenBank/DDBJ databases">
        <title>The complete genome sequence of Bacillus mesonae strain H20-5, an efficient strain improving plant abiotic stress resistance.</title>
        <authorList>
            <person name="Kim S.Y."/>
            <person name="Song H."/>
            <person name="Sang M.K."/>
            <person name="Weon H.-Y."/>
            <person name="Song J."/>
        </authorList>
    </citation>
    <scope>NUCLEOTIDE SEQUENCE [LARGE SCALE GENOMIC DNA]</scope>
    <source>
        <strain evidence="1 2">H20-5</strain>
    </source>
</reference>
<organism evidence="1 2">
    <name type="scientific">Neobacillus mesonae</name>
    <dbReference type="NCBI Taxonomy" id="1193713"/>
    <lineage>
        <taxon>Bacteria</taxon>
        <taxon>Bacillati</taxon>
        <taxon>Bacillota</taxon>
        <taxon>Bacilli</taxon>
        <taxon>Bacillales</taxon>
        <taxon>Bacillaceae</taxon>
        <taxon>Neobacillus</taxon>
    </lineage>
</organism>
<gene>
    <name evidence="1" type="ORF">CHR53_07010</name>
</gene>
<dbReference type="RefSeq" id="WP_127485816.1">
    <property type="nucleotide sequence ID" value="NZ_CP022572.1"/>
</dbReference>
<dbReference type="Proteomes" id="UP000282892">
    <property type="component" value="Chromosome"/>
</dbReference>
<proteinExistence type="predicted"/>
<dbReference type="AlphaFoldDB" id="A0A3T0HV48"/>
<dbReference type="KEGG" id="nmk:CHR53_07010"/>
<evidence type="ECO:0000313" key="1">
    <source>
        <dbReference type="EMBL" id="AZU61020.1"/>
    </source>
</evidence>
<evidence type="ECO:0000313" key="2">
    <source>
        <dbReference type="Proteomes" id="UP000282892"/>
    </source>
</evidence>
<keyword evidence="2" id="KW-1185">Reference proteome</keyword>
<protein>
    <submittedName>
        <fullName evidence="1">Uncharacterized protein</fullName>
    </submittedName>
</protein>
<dbReference type="EMBL" id="CP022572">
    <property type="protein sequence ID" value="AZU61020.1"/>
    <property type="molecule type" value="Genomic_DNA"/>
</dbReference>